<sequence length="323" mass="36982">MDGGWIELSQVKMMQFGTWGMNVPKLSSRYVVGDLSLQRDWLIRIKALPSSLMILGYWPYCCHHDIAALRFANMRHKLARNKFYAFALVAALFKELPGMVDCWDIVTSSFGCLIFHAYGHQWTCQLWYHPQKSEIWAFLMVERLWRLEHIDELEAAGLGKIAAMIALYLLTSRRGRRGDLARLGWASILVPPGSFKSQTSFQSKPTARSRKPKGLGANWRHILSIGHRLAKIPCGSHLKRNRWIELGELATDSSTVGGRDELWAKIELCQSSIKAHRRVTSRKRRKELHLSDSGCPIKELRSPKTDKWGEPTAHITRCSKIKF</sequence>
<accession>A0A9P6ADS0</accession>
<organism evidence="1 2">
    <name type="scientific">Hydnum rufescens UP504</name>
    <dbReference type="NCBI Taxonomy" id="1448309"/>
    <lineage>
        <taxon>Eukaryota</taxon>
        <taxon>Fungi</taxon>
        <taxon>Dikarya</taxon>
        <taxon>Basidiomycota</taxon>
        <taxon>Agaricomycotina</taxon>
        <taxon>Agaricomycetes</taxon>
        <taxon>Cantharellales</taxon>
        <taxon>Hydnaceae</taxon>
        <taxon>Hydnum</taxon>
    </lineage>
</organism>
<proteinExistence type="predicted"/>
<comment type="caution">
    <text evidence="1">The sequence shown here is derived from an EMBL/GenBank/DDBJ whole genome shotgun (WGS) entry which is preliminary data.</text>
</comment>
<keyword evidence="2" id="KW-1185">Reference proteome</keyword>
<reference evidence="1" key="1">
    <citation type="journal article" date="2020" name="Nat. Commun.">
        <title>Large-scale genome sequencing of mycorrhizal fungi provides insights into the early evolution of symbiotic traits.</title>
        <authorList>
            <person name="Miyauchi S."/>
            <person name="Kiss E."/>
            <person name="Kuo A."/>
            <person name="Drula E."/>
            <person name="Kohler A."/>
            <person name="Sanchez-Garcia M."/>
            <person name="Morin E."/>
            <person name="Andreopoulos B."/>
            <person name="Barry K.W."/>
            <person name="Bonito G."/>
            <person name="Buee M."/>
            <person name="Carver A."/>
            <person name="Chen C."/>
            <person name="Cichocki N."/>
            <person name="Clum A."/>
            <person name="Culley D."/>
            <person name="Crous P.W."/>
            <person name="Fauchery L."/>
            <person name="Girlanda M."/>
            <person name="Hayes R.D."/>
            <person name="Keri Z."/>
            <person name="LaButti K."/>
            <person name="Lipzen A."/>
            <person name="Lombard V."/>
            <person name="Magnuson J."/>
            <person name="Maillard F."/>
            <person name="Murat C."/>
            <person name="Nolan M."/>
            <person name="Ohm R.A."/>
            <person name="Pangilinan J."/>
            <person name="Pereira M.F."/>
            <person name="Perotto S."/>
            <person name="Peter M."/>
            <person name="Pfister S."/>
            <person name="Riley R."/>
            <person name="Sitrit Y."/>
            <person name="Stielow J.B."/>
            <person name="Szollosi G."/>
            <person name="Zifcakova L."/>
            <person name="Stursova M."/>
            <person name="Spatafora J.W."/>
            <person name="Tedersoo L."/>
            <person name="Vaario L.M."/>
            <person name="Yamada A."/>
            <person name="Yan M."/>
            <person name="Wang P."/>
            <person name="Xu J."/>
            <person name="Bruns T."/>
            <person name="Baldrian P."/>
            <person name="Vilgalys R."/>
            <person name="Dunand C."/>
            <person name="Henrissat B."/>
            <person name="Grigoriev I.V."/>
            <person name="Hibbett D."/>
            <person name="Nagy L.G."/>
            <person name="Martin F.M."/>
        </authorList>
    </citation>
    <scope>NUCLEOTIDE SEQUENCE</scope>
    <source>
        <strain evidence="1">UP504</strain>
    </source>
</reference>
<dbReference type="Proteomes" id="UP000886523">
    <property type="component" value="Unassembled WGS sequence"/>
</dbReference>
<dbReference type="OrthoDB" id="10067492at2759"/>
<protein>
    <submittedName>
        <fullName evidence="1">Uncharacterized protein</fullName>
    </submittedName>
</protein>
<dbReference type="AlphaFoldDB" id="A0A9P6ADS0"/>
<evidence type="ECO:0000313" key="1">
    <source>
        <dbReference type="EMBL" id="KAF9503846.1"/>
    </source>
</evidence>
<dbReference type="EMBL" id="MU129294">
    <property type="protein sequence ID" value="KAF9503846.1"/>
    <property type="molecule type" value="Genomic_DNA"/>
</dbReference>
<name>A0A9P6ADS0_9AGAM</name>
<evidence type="ECO:0000313" key="2">
    <source>
        <dbReference type="Proteomes" id="UP000886523"/>
    </source>
</evidence>
<gene>
    <name evidence="1" type="ORF">BS47DRAFT_1369232</name>
</gene>